<feature type="compositionally biased region" description="Basic and acidic residues" evidence="6">
    <location>
        <begin position="573"/>
        <end position="585"/>
    </location>
</feature>
<evidence type="ECO:0000256" key="6">
    <source>
        <dbReference type="SAM" id="MobiDB-lite"/>
    </source>
</evidence>
<evidence type="ECO:0000256" key="1">
    <source>
        <dbReference type="ARBA" id="ARBA00004123"/>
    </source>
</evidence>
<comment type="caution">
    <text evidence="8">The sequence shown here is derived from an EMBL/GenBank/DDBJ whole genome shotgun (WGS) entry which is preliminary data.</text>
</comment>
<evidence type="ECO:0000313" key="9">
    <source>
        <dbReference type="Proteomes" id="UP001201812"/>
    </source>
</evidence>
<feature type="compositionally biased region" description="Polar residues" evidence="6">
    <location>
        <begin position="454"/>
        <end position="470"/>
    </location>
</feature>
<sequence length="620" mass="66090">MSSSMLDWFLSTLTPTDANGMGMAFGQVPSTAEIIQKCLTVNPFDRTFREANRQISSGGCQGGSQGQSPADAQNGLVPPMSIALPSMLKLPSLSSQSPGIFSNISVLTAADFDEIGKNIDLASISKKIQQLRESRDEASRTGNREPRTADVIEGVIDVEFNRNHMACSSMANPTTTTSSLAGLSAAQDFLNAAAAYGQISNLAAAASNQPASTTAPMCAPSTSNMIDVLNHSATSQASMGQPLSCVTSSGDFNATSGFQFSSPPGMRKPQFSDLAAATTAAFLQQQQQQQQSNKLPAETLLALQTSCSLNSNLNLTVPSHLGARSSGHNSPANSCHVSGSAAVSPGSAANLTELKKASSTVDLLMSGVASIESHHSASSAPSTIDPWETMDIKPNVKPISSMAQQSLSNQNPYYHSQSNMFNSGIGDGNSSGHESSGRKSTSSRADKPRKYTRYNANSSNGSNETQVSSTRGGRGRRSLTAEMPPDERRNTILERNKAAAVRYRKRKKEEHDEMMGRVTEIEQQKLALQTRNTVLQRELERVTNLLKARDSRCVCNASQLGVTNLLGEGLNSGDDRHGGHRDGRSPMDFGQGHTNPNEMMMNATNAALNLNQMNNNFSNK</sequence>
<proteinExistence type="predicted"/>
<feature type="region of interest" description="Disordered" evidence="6">
    <location>
        <begin position="569"/>
        <end position="596"/>
    </location>
</feature>
<dbReference type="Proteomes" id="UP001201812">
    <property type="component" value="Unassembled WGS sequence"/>
</dbReference>
<feature type="compositionally biased region" description="Polar residues" evidence="6">
    <location>
        <begin position="410"/>
        <end position="443"/>
    </location>
</feature>
<accession>A0AAD4MW13</accession>
<dbReference type="InterPro" id="IPR046347">
    <property type="entry name" value="bZIP_sf"/>
</dbReference>
<name>A0AAD4MW13_9BILA</name>
<feature type="coiled-coil region" evidence="5">
    <location>
        <begin position="504"/>
        <end position="538"/>
    </location>
</feature>
<comment type="subcellular location">
    <subcellularLocation>
        <location evidence="1">Nucleus</location>
    </subcellularLocation>
</comment>
<dbReference type="SMART" id="SM00338">
    <property type="entry name" value="BRLZ"/>
    <property type="match status" value="1"/>
</dbReference>
<feature type="domain" description="BZIP" evidence="7">
    <location>
        <begin position="486"/>
        <end position="549"/>
    </location>
</feature>
<organism evidence="8 9">
    <name type="scientific">Ditylenchus destructor</name>
    <dbReference type="NCBI Taxonomy" id="166010"/>
    <lineage>
        <taxon>Eukaryota</taxon>
        <taxon>Metazoa</taxon>
        <taxon>Ecdysozoa</taxon>
        <taxon>Nematoda</taxon>
        <taxon>Chromadorea</taxon>
        <taxon>Rhabditida</taxon>
        <taxon>Tylenchina</taxon>
        <taxon>Tylenchomorpha</taxon>
        <taxon>Sphaerularioidea</taxon>
        <taxon>Anguinidae</taxon>
        <taxon>Anguininae</taxon>
        <taxon>Ditylenchus</taxon>
    </lineage>
</organism>
<protein>
    <submittedName>
        <fullName evidence="8">Cyclic AMP-dependent transcription factor ATF-7</fullName>
    </submittedName>
</protein>
<feature type="region of interest" description="Disordered" evidence="6">
    <location>
        <begin position="371"/>
        <end position="392"/>
    </location>
</feature>
<keyword evidence="5" id="KW-0175">Coiled coil</keyword>
<evidence type="ECO:0000313" key="8">
    <source>
        <dbReference type="EMBL" id="KAI1703473.1"/>
    </source>
</evidence>
<dbReference type="CDD" id="cd14687">
    <property type="entry name" value="bZIP_ATF2"/>
    <property type="match status" value="1"/>
</dbReference>
<evidence type="ECO:0000256" key="3">
    <source>
        <dbReference type="ARBA" id="ARBA00023163"/>
    </source>
</evidence>
<dbReference type="GO" id="GO:0003700">
    <property type="term" value="F:DNA-binding transcription factor activity"/>
    <property type="evidence" value="ECO:0007669"/>
    <property type="project" value="InterPro"/>
</dbReference>
<keyword evidence="2" id="KW-0805">Transcription regulation</keyword>
<dbReference type="PROSITE" id="PS50217">
    <property type="entry name" value="BZIP"/>
    <property type="match status" value="1"/>
</dbReference>
<dbReference type="Gene3D" id="1.20.5.170">
    <property type="match status" value="1"/>
</dbReference>
<evidence type="ECO:0000256" key="4">
    <source>
        <dbReference type="ARBA" id="ARBA00023242"/>
    </source>
</evidence>
<dbReference type="EMBL" id="JAKKPZ010000082">
    <property type="protein sequence ID" value="KAI1703473.1"/>
    <property type="molecule type" value="Genomic_DNA"/>
</dbReference>
<reference evidence="8" key="1">
    <citation type="submission" date="2022-01" db="EMBL/GenBank/DDBJ databases">
        <title>Genome Sequence Resource for Two Populations of Ditylenchus destructor, the Migratory Endoparasitic Phytonematode.</title>
        <authorList>
            <person name="Zhang H."/>
            <person name="Lin R."/>
            <person name="Xie B."/>
        </authorList>
    </citation>
    <scope>NUCLEOTIDE SEQUENCE</scope>
    <source>
        <strain evidence="8">BazhouSP</strain>
    </source>
</reference>
<gene>
    <name evidence="8" type="ORF">DdX_14897</name>
</gene>
<keyword evidence="3" id="KW-0804">Transcription</keyword>
<dbReference type="AlphaFoldDB" id="A0AAD4MW13"/>
<dbReference type="PANTHER" id="PTHR19304">
    <property type="entry name" value="CYCLIC-AMP RESPONSE ELEMENT BINDING PROTEIN"/>
    <property type="match status" value="1"/>
</dbReference>
<feature type="region of interest" description="Disordered" evidence="6">
    <location>
        <begin position="130"/>
        <end position="150"/>
    </location>
</feature>
<keyword evidence="4" id="KW-0539">Nucleus</keyword>
<dbReference type="SUPFAM" id="SSF57959">
    <property type="entry name" value="Leucine zipper domain"/>
    <property type="match status" value="1"/>
</dbReference>
<dbReference type="GO" id="GO:0005634">
    <property type="term" value="C:nucleus"/>
    <property type="evidence" value="ECO:0007669"/>
    <property type="project" value="UniProtKB-SubCell"/>
</dbReference>
<evidence type="ECO:0000259" key="7">
    <source>
        <dbReference type="PROSITE" id="PS50217"/>
    </source>
</evidence>
<evidence type="ECO:0000256" key="2">
    <source>
        <dbReference type="ARBA" id="ARBA00023015"/>
    </source>
</evidence>
<feature type="region of interest" description="Disordered" evidence="6">
    <location>
        <begin position="410"/>
        <end position="484"/>
    </location>
</feature>
<keyword evidence="9" id="KW-1185">Reference proteome</keyword>
<evidence type="ECO:0000256" key="5">
    <source>
        <dbReference type="SAM" id="Coils"/>
    </source>
</evidence>
<feature type="region of interest" description="Disordered" evidence="6">
    <location>
        <begin position="54"/>
        <end position="75"/>
    </location>
</feature>
<dbReference type="InterPro" id="IPR004827">
    <property type="entry name" value="bZIP"/>
</dbReference>
<dbReference type="InterPro" id="IPR051027">
    <property type="entry name" value="bZIP_transcription_factors"/>
</dbReference>